<dbReference type="Proteomes" id="UP001139521">
    <property type="component" value="Unassembled WGS sequence"/>
</dbReference>
<reference evidence="1" key="1">
    <citation type="submission" date="2022-01" db="EMBL/GenBank/DDBJ databases">
        <title>Genome sequencing of Zunongwangia sp. M21534 genome.</title>
        <authorList>
            <person name="Chen Y."/>
            <person name="Dong C."/>
            <person name="Shao Z."/>
        </authorList>
    </citation>
    <scope>NUCLEOTIDE SEQUENCE</scope>
    <source>
        <strain evidence="1">MCCC M21534</strain>
    </source>
</reference>
<sequence>MNWNFKNYGCMLIGLIGFASSLGGQTLQPRDYQHHIIEAGGGFDHSLIALHLGYAYYQSRYRSAVFTRFTQSSALLGSGNFSSRLGVMHWLPLHERWTVQAKLALIYAQSANPAGKYNALGYRLDLSPPVSYEKRRFWP</sequence>
<name>A0A9X1ZW25_9FLAO</name>
<organism evidence="1 2">
    <name type="scientific">Zunongwangia pacifica</name>
    <dbReference type="NCBI Taxonomy" id="2911062"/>
    <lineage>
        <taxon>Bacteria</taxon>
        <taxon>Pseudomonadati</taxon>
        <taxon>Bacteroidota</taxon>
        <taxon>Flavobacteriia</taxon>
        <taxon>Flavobacteriales</taxon>
        <taxon>Flavobacteriaceae</taxon>
        <taxon>Zunongwangia</taxon>
    </lineage>
</organism>
<dbReference type="AlphaFoldDB" id="A0A9X1ZW25"/>
<evidence type="ECO:0000313" key="1">
    <source>
        <dbReference type="EMBL" id="MCL6220255.1"/>
    </source>
</evidence>
<gene>
    <name evidence="1" type="ORF">L1967_18345</name>
</gene>
<comment type="caution">
    <text evidence="1">The sequence shown here is derived from an EMBL/GenBank/DDBJ whole genome shotgun (WGS) entry which is preliminary data.</text>
</comment>
<proteinExistence type="predicted"/>
<dbReference type="RefSeq" id="WP_249602957.1">
    <property type="nucleotide sequence ID" value="NZ_JAKHSK010000036.1"/>
</dbReference>
<keyword evidence="2" id="KW-1185">Reference proteome</keyword>
<protein>
    <submittedName>
        <fullName evidence="1">Uncharacterized protein</fullName>
    </submittedName>
</protein>
<dbReference type="EMBL" id="JAKHSK010000036">
    <property type="protein sequence ID" value="MCL6220255.1"/>
    <property type="molecule type" value="Genomic_DNA"/>
</dbReference>
<accession>A0A9X1ZW25</accession>
<evidence type="ECO:0000313" key="2">
    <source>
        <dbReference type="Proteomes" id="UP001139521"/>
    </source>
</evidence>